<dbReference type="PANTHER" id="PTHR30069:SF27">
    <property type="entry name" value="BLL4766 PROTEIN"/>
    <property type="match status" value="1"/>
</dbReference>
<dbReference type="InterPro" id="IPR000531">
    <property type="entry name" value="Beta-barrel_TonB"/>
</dbReference>
<keyword evidence="13" id="KW-0675">Receptor</keyword>
<dbReference type="Proteomes" id="UP000029714">
    <property type="component" value="Unassembled WGS sequence"/>
</dbReference>
<dbReference type="Gene3D" id="2.170.130.10">
    <property type="entry name" value="TonB-dependent receptor, plug domain"/>
    <property type="match status" value="1"/>
</dbReference>
<accession>A0A4U8TA05</accession>
<organism evidence="13 14">
    <name type="scientific">Helicobacter saguini</name>
    <dbReference type="NCBI Taxonomy" id="1548018"/>
    <lineage>
        <taxon>Bacteria</taxon>
        <taxon>Pseudomonadati</taxon>
        <taxon>Campylobacterota</taxon>
        <taxon>Epsilonproteobacteria</taxon>
        <taxon>Campylobacterales</taxon>
        <taxon>Helicobacteraceae</taxon>
        <taxon>Helicobacter</taxon>
    </lineage>
</organism>
<comment type="similarity">
    <text evidence="8 9">Belongs to the TonB-dependent receptor family.</text>
</comment>
<comment type="subcellular location">
    <subcellularLocation>
        <location evidence="1 8">Cell outer membrane</location>
        <topology evidence="1 8">Multi-pass membrane protein</topology>
    </subcellularLocation>
</comment>
<keyword evidence="5 9" id="KW-0798">TonB box</keyword>
<dbReference type="RefSeq" id="WP_118988382.1">
    <property type="nucleotide sequence ID" value="NZ_JRMP02000002.1"/>
</dbReference>
<keyword evidence="3 8" id="KW-1134">Transmembrane beta strand</keyword>
<dbReference type="GO" id="GO:0009279">
    <property type="term" value="C:cell outer membrane"/>
    <property type="evidence" value="ECO:0007669"/>
    <property type="project" value="UniProtKB-SubCell"/>
</dbReference>
<evidence type="ECO:0000256" key="6">
    <source>
        <dbReference type="ARBA" id="ARBA00023136"/>
    </source>
</evidence>
<evidence type="ECO:0000256" key="10">
    <source>
        <dbReference type="SAM" id="SignalP"/>
    </source>
</evidence>
<dbReference type="STRING" id="1548018.LS64_04305"/>
<dbReference type="InterPro" id="IPR012910">
    <property type="entry name" value="Plug_dom"/>
</dbReference>
<dbReference type="OrthoDB" id="78201at2"/>
<evidence type="ECO:0000256" key="9">
    <source>
        <dbReference type="RuleBase" id="RU003357"/>
    </source>
</evidence>
<dbReference type="EMBL" id="JRMP02000002">
    <property type="protein sequence ID" value="TLD95547.1"/>
    <property type="molecule type" value="Genomic_DNA"/>
</dbReference>
<keyword evidence="10" id="KW-0732">Signal</keyword>
<feature type="domain" description="TonB-dependent receptor-like beta-barrel" evidence="11">
    <location>
        <begin position="377"/>
        <end position="802"/>
    </location>
</feature>
<keyword evidence="2 8" id="KW-0813">Transport</keyword>
<dbReference type="SUPFAM" id="SSF56935">
    <property type="entry name" value="Porins"/>
    <property type="match status" value="1"/>
</dbReference>
<evidence type="ECO:0000313" key="14">
    <source>
        <dbReference type="Proteomes" id="UP000029714"/>
    </source>
</evidence>
<name>A0A4U8TA05_9HELI</name>
<evidence type="ECO:0000256" key="5">
    <source>
        <dbReference type="ARBA" id="ARBA00023077"/>
    </source>
</evidence>
<dbReference type="InterPro" id="IPR036942">
    <property type="entry name" value="Beta-barrel_TonB_sf"/>
</dbReference>
<keyword evidence="6 8" id="KW-0472">Membrane</keyword>
<feature type="signal peptide" evidence="10">
    <location>
        <begin position="1"/>
        <end position="21"/>
    </location>
</feature>
<keyword evidence="14" id="KW-1185">Reference proteome</keyword>
<evidence type="ECO:0000256" key="1">
    <source>
        <dbReference type="ARBA" id="ARBA00004571"/>
    </source>
</evidence>
<dbReference type="GO" id="GO:0015344">
    <property type="term" value="F:siderophore uptake transmembrane transporter activity"/>
    <property type="evidence" value="ECO:0007669"/>
    <property type="project" value="TreeGrafter"/>
</dbReference>
<dbReference type="CDD" id="cd01347">
    <property type="entry name" value="ligand_gated_channel"/>
    <property type="match status" value="1"/>
</dbReference>
<comment type="caution">
    <text evidence="13">The sequence shown here is derived from an EMBL/GenBank/DDBJ whole genome shotgun (WGS) entry which is preliminary data.</text>
</comment>
<dbReference type="InterPro" id="IPR039426">
    <property type="entry name" value="TonB-dep_rcpt-like"/>
</dbReference>
<evidence type="ECO:0000259" key="12">
    <source>
        <dbReference type="Pfam" id="PF07715"/>
    </source>
</evidence>
<reference evidence="13 14" key="1">
    <citation type="journal article" date="2014" name="Genome Announc.">
        <title>Draft genome sequences of eight enterohepatic helicobacter species isolated from both laboratory and wild rodents.</title>
        <authorList>
            <person name="Sheh A."/>
            <person name="Shen Z."/>
            <person name="Fox J.G."/>
        </authorList>
    </citation>
    <scope>NUCLEOTIDE SEQUENCE [LARGE SCALE GENOMIC DNA]</scope>
    <source>
        <strain evidence="13 14">MIT 97-6194</strain>
    </source>
</reference>
<keyword evidence="7 8" id="KW-0998">Cell outer membrane</keyword>
<reference evidence="13 14" key="2">
    <citation type="journal article" date="2016" name="Infect. Immun.">
        <title>Helicobacter saguini, a Novel Helicobacter Isolated from Cotton-Top Tamarins with Ulcerative Colitis, Has Proinflammatory Properties and Induces Typhlocolitis and Dysplasia in Gnotobiotic IL-10-/- Mice.</title>
        <authorList>
            <person name="Shen Z."/>
            <person name="Mannion A."/>
            <person name="Whary M.T."/>
            <person name="Muthupalani S."/>
            <person name="Sheh A."/>
            <person name="Feng Y."/>
            <person name="Gong G."/>
            <person name="Vandamme P."/>
            <person name="Holcombe H.R."/>
            <person name="Paster B.J."/>
            <person name="Fox J.G."/>
        </authorList>
    </citation>
    <scope>NUCLEOTIDE SEQUENCE [LARGE SCALE GENOMIC DNA]</scope>
    <source>
        <strain evidence="13 14">MIT 97-6194</strain>
    </source>
</reference>
<evidence type="ECO:0000259" key="11">
    <source>
        <dbReference type="Pfam" id="PF00593"/>
    </source>
</evidence>
<dbReference type="GO" id="GO:0044718">
    <property type="term" value="P:siderophore transmembrane transport"/>
    <property type="evidence" value="ECO:0007669"/>
    <property type="project" value="TreeGrafter"/>
</dbReference>
<gene>
    <name evidence="13" type="ORF">LS64_001420</name>
</gene>
<dbReference type="AlphaFoldDB" id="A0A4U8TA05"/>
<feature type="domain" description="TonB-dependent receptor plug" evidence="12">
    <location>
        <begin position="188"/>
        <end position="294"/>
    </location>
</feature>
<evidence type="ECO:0000256" key="2">
    <source>
        <dbReference type="ARBA" id="ARBA00022448"/>
    </source>
</evidence>
<dbReference type="InterPro" id="IPR037066">
    <property type="entry name" value="Plug_dom_sf"/>
</dbReference>
<protein>
    <submittedName>
        <fullName evidence="13">TonB-dependent receptor</fullName>
    </submittedName>
</protein>
<dbReference type="Gene3D" id="2.40.170.20">
    <property type="entry name" value="TonB-dependent receptor, beta-barrel domain"/>
    <property type="match status" value="1"/>
</dbReference>
<dbReference type="Pfam" id="PF07715">
    <property type="entry name" value="Plug"/>
    <property type="match status" value="1"/>
</dbReference>
<keyword evidence="4 8" id="KW-0812">Transmembrane</keyword>
<dbReference type="PROSITE" id="PS52016">
    <property type="entry name" value="TONB_DEPENDENT_REC_3"/>
    <property type="match status" value="1"/>
</dbReference>
<sequence>MRKYVSISVAFVLLNGMGLGASGSIESRDSKQNIESKRLDSIKLANLDSKQRIESTKIDSTQHIESNNKDSIKTLESNRKNLDVSLLLNMTDKNMTDKIDSITLARLDSKNLDSTQHIESNNKDSTNTESNIIKLADATDSTENIAITPPPPYNNSDPHESIPATKTNRLNKVVTTATGFQTTLIQEQRNVQIIENSDIQDKGYTSVVDALQNTQITFTYNGFNSPNIDMRGQGAASPRAVKILQNGVTLNLIDSPFAYNRTPIDTIDVNNIEQIEIIPGGGAVLYGNGTRGGVVNFITKRASQTPYFNAIIGTGFNGLKSANDYYGLSPYVSVNGGFKAGQNLFITASAGYYDKHGFREGEFNRGYNLASNITYDLSEKQSLSLNFNFYQDWFRLANGLTADELKANRRQYKQGDSQNNIMKIATLISLNYNYKILENLVFDATAYYTYDNNTLVGTQGHFFDNKAGLNTKAKWDYNFFKGQLIGGYEFMWANGSRRSYQNTSAMPLIIDITNNPTKFSNALFALNRNTWTSWLDTSFGLRIENTIYQLYRRSYQKLLPVAQPNGPVTTIQNPTSNYTNFAIEIMPSFNYSDTGNAYIKYERGYISPSPSELTNGVGSSTNRVYSDSGVKPETYDTFEIGAKDYLLDSIFLSGAVYYTQTYDEIFITGGFMSANGWRYSNYAMTGRLGFEINAKEDFFSWLHLNQSFSYVYSQIQRGENAGNEIPFVPNYKVFLGFSFDIFDFGNQKLNLFVNTIFYGSQTMPLTNAQGTTYQRQNGYNLTDLGLVYNISNFTLSGGIRNLFDTEYNLLTEIQGIIGRGGTITGYTDQLYYPAPGRTYYLELRYKM</sequence>
<evidence type="ECO:0000256" key="4">
    <source>
        <dbReference type="ARBA" id="ARBA00022692"/>
    </source>
</evidence>
<evidence type="ECO:0000256" key="7">
    <source>
        <dbReference type="ARBA" id="ARBA00023237"/>
    </source>
</evidence>
<feature type="chain" id="PRO_5022741162" evidence="10">
    <location>
        <begin position="22"/>
        <end position="847"/>
    </location>
</feature>
<evidence type="ECO:0000256" key="8">
    <source>
        <dbReference type="PROSITE-ProRule" id="PRU01360"/>
    </source>
</evidence>
<evidence type="ECO:0000313" key="13">
    <source>
        <dbReference type="EMBL" id="TLD95547.1"/>
    </source>
</evidence>
<dbReference type="PANTHER" id="PTHR30069">
    <property type="entry name" value="TONB-DEPENDENT OUTER MEMBRANE RECEPTOR"/>
    <property type="match status" value="1"/>
</dbReference>
<proteinExistence type="inferred from homology"/>
<evidence type="ECO:0000256" key="3">
    <source>
        <dbReference type="ARBA" id="ARBA00022452"/>
    </source>
</evidence>
<dbReference type="Pfam" id="PF00593">
    <property type="entry name" value="TonB_dep_Rec_b-barrel"/>
    <property type="match status" value="1"/>
</dbReference>